<protein>
    <submittedName>
        <fullName evidence="2">GTP-binding nuclear protein</fullName>
    </submittedName>
</protein>
<dbReference type="Proteomes" id="UP000887579">
    <property type="component" value="Unplaced"/>
</dbReference>
<name>A0AC34GAW8_9BILA</name>
<evidence type="ECO:0000313" key="2">
    <source>
        <dbReference type="WBParaSite" id="ES5_v2.g26842.t1"/>
    </source>
</evidence>
<organism evidence="1 2">
    <name type="scientific">Panagrolaimus sp. ES5</name>
    <dbReference type="NCBI Taxonomy" id="591445"/>
    <lineage>
        <taxon>Eukaryota</taxon>
        <taxon>Metazoa</taxon>
        <taxon>Ecdysozoa</taxon>
        <taxon>Nematoda</taxon>
        <taxon>Chromadorea</taxon>
        <taxon>Rhabditida</taxon>
        <taxon>Tylenchina</taxon>
        <taxon>Panagrolaimomorpha</taxon>
        <taxon>Panagrolaimoidea</taxon>
        <taxon>Panagrolaimidae</taxon>
        <taxon>Panagrolaimus</taxon>
    </lineage>
</organism>
<sequence length="272" mass="31191">MNGHEPESNFKPISMSLFRRYIELCKKRNPVVPSYLQKRLVEKYVELRDSARENFATSVFTSPRNLLAVVRMATAHARLHLREEVTEADIDEALRLLDACKASIESNREAGLRRATMTTIPTFKLVLVGDGGTGKTTFVKRHLTGEFEKKYVATLGVEVHPLVFNTTRGEIRFNVWDTAGQEKFGGLRDGYYIQGQCAIIMFDVTSRITYKNVPNWHRDLSRVCENIPIVLVGNKVDVKDRKVKAKSITFHRKKNLQYYDISAKSNYNFEKP</sequence>
<dbReference type="WBParaSite" id="ES5_v2.g26842.t1">
    <property type="protein sequence ID" value="ES5_v2.g26842.t1"/>
    <property type="gene ID" value="ES5_v2.g26842"/>
</dbReference>
<evidence type="ECO:0000313" key="1">
    <source>
        <dbReference type="Proteomes" id="UP000887579"/>
    </source>
</evidence>
<proteinExistence type="predicted"/>
<reference evidence="2" key="1">
    <citation type="submission" date="2022-11" db="UniProtKB">
        <authorList>
            <consortium name="WormBaseParasite"/>
        </authorList>
    </citation>
    <scope>IDENTIFICATION</scope>
</reference>
<accession>A0AC34GAW8</accession>